<keyword evidence="1" id="KW-1133">Transmembrane helix</keyword>
<evidence type="ECO:0000256" key="1">
    <source>
        <dbReference type="SAM" id="Phobius"/>
    </source>
</evidence>
<name>A0A4Y7KTK0_PAPSO</name>
<accession>A0A4Y7KTK0</accession>
<keyword evidence="3" id="KW-1185">Reference proteome</keyword>
<keyword evidence="1" id="KW-0812">Transmembrane</keyword>
<dbReference type="EMBL" id="CM010722">
    <property type="protein sequence ID" value="RZC75498.1"/>
    <property type="molecule type" value="Genomic_DNA"/>
</dbReference>
<dbReference type="AlphaFoldDB" id="A0A4Y7KTK0"/>
<dbReference type="Proteomes" id="UP000316621">
    <property type="component" value="Chromosome 8"/>
</dbReference>
<gene>
    <name evidence="2" type="ORF">C5167_050978</name>
</gene>
<keyword evidence="1" id="KW-0472">Membrane</keyword>
<dbReference type="Gramene" id="RZC75498">
    <property type="protein sequence ID" value="RZC75498"/>
    <property type="gene ID" value="C5167_050978"/>
</dbReference>
<evidence type="ECO:0000313" key="3">
    <source>
        <dbReference type="Proteomes" id="UP000316621"/>
    </source>
</evidence>
<feature type="transmembrane region" description="Helical" evidence="1">
    <location>
        <begin position="20"/>
        <end position="39"/>
    </location>
</feature>
<evidence type="ECO:0000313" key="2">
    <source>
        <dbReference type="EMBL" id="RZC75498.1"/>
    </source>
</evidence>
<proteinExistence type="predicted"/>
<sequence length="97" mass="11192">MARIDLLVFCGNEIWSLELVLVVFVCLFGVSVVASFWFLETNARKAERLTCEVEGLIVVKQPRFSFLTYFEVLTLFNQVIYSVADMSSKCHYLQGWL</sequence>
<organism evidence="2 3">
    <name type="scientific">Papaver somniferum</name>
    <name type="common">Opium poppy</name>
    <dbReference type="NCBI Taxonomy" id="3469"/>
    <lineage>
        <taxon>Eukaryota</taxon>
        <taxon>Viridiplantae</taxon>
        <taxon>Streptophyta</taxon>
        <taxon>Embryophyta</taxon>
        <taxon>Tracheophyta</taxon>
        <taxon>Spermatophyta</taxon>
        <taxon>Magnoliopsida</taxon>
        <taxon>Ranunculales</taxon>
        <taxon>Papaveraceae</taxon>
        <taxon>Papaveroideae</taxon>
        <taxon>Papaver</taxon>
    </lineage>
</organism>
<reference evidence="2 3" key="1">
    <citation type="journal article" date="2018" name="Science">
        <title>The opium poppy genome and morphinan production.</title>
        <authorList>
            <person name="Guo L."/>
            <person name="Winzer T."/>
            <person name="Yang X."/>
            <person name="Li Y."/>
            <person name="Ning Z."/>
            <person name="He Z."/>
            <person name="Teodor R."/>
            <person name="Lu Y."/>
            <person name="Bowser T.A."/>
            <person name="Graham I.A."/>
            <person name="Ye K."/>
        </authorList>
    </citation>
    <scope>NUCLEOTIDE SEQUENCE [LARGE SCALE GENOMIC DNA]</scope>
    <source>
        <strain evidence="3">cv. HN1</strain>
        <tissue evidence="2">Leaves</tissue>
    </source>
</reference>
<protein>
    <submittedName>
        <fullName evidence="2">Uncharacterized protein</fullName>
    </submittedName>
</protein>